<dbReference type="EMBL" id="JAHXZJ010002609">
    <property type="protein sequence ID" value="KAH0539730.1"/>
    <property type="molecule type" value="Genomic_DNA"/>
</dbReference>
<keyword evidence="1" id="KW-0472">Membrane</keyword>
<evidence type="ECO:0000313" key="2">
    <source>
        <dbReference type="EMBL" id="KAH0539730.1"/>
    </source>
</evidence>
<keyword evidence="1" id="KW-0812">Transmembrane</keyword>
<name>A0AAV7HIG2_COTGL</name>
<organism evidence="2 3">
    <name type="scientific">Cotesia glomerata</name>
    <name type="common">Lepidopteran parasitic wasp</name>
    <name type="synonym">Apanteles glomeratus</name>
    <dbReference type="NCBI Taxonomy" id="32391"/>
    <lineage>
        <taxon>Eukaryota</taxon>
        <taxon>Metazoa</taxon>
        <taxon>Ecdysozoa</taxon>
        <taxon>Arthropoda</taxon>
        <taxon>Hexapoda</taxon>
        <taxon>Insecta</taxon>
        <taxon>Pterygota</taxon>
        <taxon>Neoptera</taxon>
        <taxon>Endopterygota</taxon>
        <taxon>Hymenoptera</taxon>
        <taxon>Apocrita</taxon>
        <taxon>Ichneumonoidea</taxon>
        <taxon>Braconidae</taxon>
        <taxon>Microgastrinae</taxon>
        <taxon>Cotesia</taxon>
    </lineage>
</organism>
<keyword evidence="1" id="KW-1133">Transmembrane helix</keyword>
<reference evidence="2 3" key="1">
    <citation type="journal article" date="2021" name="J. Hered.">
        <title>A chromosome-level genome assembly of the parasitoid wasp, Cotesia glomerata (Hymenoptera: Braconidae).</title>
        <authorList>
            <person name="Pinto B.J."/>
            <person name="Weis J.J."/>
            <person name="Gamble T."/>
            <person name="Ode P.J."/>
            <person name="Paul R."/>
            <person name="Zaspel J.M."/>
        </authorList>
    </citation>
    <scope>NUCLEOTIDE SEQUENCE [LARGE SCALE GENOMIC DNA]</scope>
    <source>
        <strain evidence="2">CgM1</strain>
    </source>
</reference>
<evidence type="ECO:0000256" key="1">
    <source>
        <dbReference type="SAM" id="Phobius"/>
    </source>
</evidence>
<sequence length="203" mass="23296">MLCVKVRADLKAPRQERVLLDVLACTFIQPEMCWSVNFENKSSKSGCDWRWIVVAKNWIRVFLILATPLYSGWAWVLFYRDGCWLKRAAGNSYRSLNINASRGLESARTFHPVHTLTHTDPHVDTRHHRRQCASGGCSLSRVLMELFKMLILSVIYPVEMEIVIIANISDVTDGTAINEGKVVYTIERKHEGNYQKCSRTCTF</sequence>
<gene>
    <name evidence="2" type="ORF">KQX54_007667</name>
</gene>
<comment type="caution">
    <text evidence="2">The sequence shown here is derived from an EMBL/GenBank/DDBJ whole genome shotgun (WGS) entry which is preliminary data.</text>
</comment>
<accession>A0AAV7HIG2</accession>
<dbReference type="AlphaFoldDB" id="A0AAV7HIG2"/>
<dbReference type="Proteomes" id="UP000826195">
    <property type="component" value="Unassembled WGS sequence"/>
</dbReference>
<evidence type="ECO:0000313" key="3">
    <source>
        <dbReference type="Proteomes" id="UP000826195"/>
    </source>
</evidence>
<protein>
    <submittedName>
        <fullName evidence="2">Uncharacterized protein</fullName>
    </submittedName>
</protein>
<keyword evidence="3" id="KW-1185">Reference proteome</keyword>
<proteinExistence type="predicted"/>
<feature type="transmembrane region" description="Helical" evidence="1">
    <location>
        <begin position="58"/>
        <end position="78"/>
    </location>
</feature>